<dbReference type="InterPro" id="IPR032710">
    <property type="entry name" value="NTF2-like_dom_sf"/>
</dbReference>
<evidence type="ECO:0000259" key="1">
    <source>
        <dbReference type="Pfam" id="PF12680"/>
    </source>
</evidence>
<sequence>MDTLDAYFKLFDEARYSETSFDALVALFSENVTFVLNGHAYHGKDAWVNFVKKVFEMNEDLKHMSNGWNQKDDGSYEAEWAICGKRYATGVYTQEGIDIAKLDKDNKISYLENKPYDANLFSSI</sequence>
<feature type="domain" description="SnoaL-like" evidence="1">
    <location>
        <begin position="15"/>
        <end position="109"/>
    </location>
</feature>
<dbReference type="Pfam" id="PF12680">
    <property type="entry name" value="SnoaL_2"/>
    <property type="match status" value="1"/>
</dbReference>
<proteinExistence type="predicted"/>
<dbReference type="SUPFAM" id="SSF54427">
    <property type="entry name" value="NTF2-like"/>
    <property type="match status" value="1"/>
</dbReference>
<evidence type="ECO:0000313" key="2">
    <source>
        <dbReference type="EMBL" id="PTI76721.1"/>
    </source>
</evidence>
<dbReference type="Proteomes" id="UP000241960">
    <property type="component" value="Unassembled WGS sequence"/>
</dbReference>
<gene>
    <name evidence="2" type="ORF">BU058_03650</name>
</gene>
<dbReference type="RefSeq" id="WP_107544886.1">
    <property type="nucleotide sequence ID" value="NZ_JAMWVB010000003.1"/>
</dbReference>
<accession>A0A9Q6MVD1</accession>
<organism evidence="2 3">
    <name type="scientific">Staphylococcus succinus</name>
    <dbReference type="NCBI Taxonomy" id="61015"/>
    <lineage>
        <taxon>Bacteria</taxon>
        <taxon>Bacillati</taxon>
        <taxon>Bacillota</taxon>
        <taxon>Bacilli</taxon>
        <taxon>Bacillales</taxon>
        <taxon>Staphylococcaceae</taxon>
        <taxon>Staphylococcus</taxon>
    </lineage>
</organism>
<name>A0A9Q6MVD1_9STAP</name>
<dbReference type="Gene3D" id="3.10.450.50">
    <property type="match status" value="1"/>
</dbReference>
<dbReference type="InterPro" id="IPR037401">
    <property type="entry name" value="SnoaL-like"/>
</dbReference>
<evidence type="ECO:0000313" key="3">
    <source>
        <dbReference type="Proteomes" id="UP000241960"/>
    </source>
</evidence>
<dbReference type="EMBL" id="PZFQ01000008">
    <property type="protein sequence ID" value="PTI76721.1"/>
    <property type="molecule type" value="Genomic_DNA"/>
</dbReference>
<protein>
    <submittedName>
        <fullName evidence="2">Polyketide cyclase</fullName>
    </submittedName>
</protein>
<comment type="caution">
    <text evidence="2">The sequence shown here is derived from an EMBL/GenBank/DDBJ whole genome shotgun (WGS) entry which is preliminary data.</text>
</comment>
<reference evidence="2 3" key="1">
    <citation type="journal article" date="2016" name="Front. Microbiol.">
        <title>Comprehensive Phylogenetic Analysis of Bovine Non-aureus Staphylococci Species Based on Whole-Genome Sequencing.</title>
        <authorList>
            <person name="Naushad S."/>
            <person name="Barkema H.W."/>
            <person name="Luby C."/>
            <person name="Condas L.A."/>
            <person name="Nobrega D.B."/>
            <person name="Carson D.A."/>
            <person name="De Buck J."/>
        </authorList>
    </citation>
    <scope>NUCLEOTIDE SEQUENCE [LARGE SCALE GENOMIC DNA]</scope>
    <source>
        <strain evidence="2 3">SNUC 1231</strain>
    </source>
</reference>
<dbReference type="AlphaFoldDB" id="A0A9Q6MVD1"/>